<accession>A0A833H2P8</accession>
<dbReference type="AlphaFoldDB" id="A0A833H2P8"/>
<dbReference type="EMBL" id="WBUI01000005">
    <property type="protein sequence ID" value="KAB2933468.1"/>
    <property type="molecule type" value="Genomic_DNA"/>
</dbReference>
<evidence type="ECO:0008006" key="3">
    <source>
        <dbReference type="Google" id="ProtNLM"/>
    </source>
</evidence>
<evidence type="ECO:0000313" key="2">
    <source>
        <dbReference type="Proteomes" id="UP000460298"/>
    </source>
</evidence>
<reference evidence="1 2" key="1">
    <citation type="submission" date="2019-10" db="EMBL/GenBank/DDBJ databases">
        <title>Extracellular Electron Transfer in a Candidatus Methanoperedens spp. Enrichment Culture.</title>
        <authorList>
            <person name="Berger S."/>
            <person name="Rangel Shaw D."/>
            <person name="Berben T."/>
            <person name="In 'T Zandt M."/>
            <person name="Frank J."/>
            <person name="Reimann J."/>
            <person name="Jetten M.S.M."/>
            <person name="Welte C.U."/>
        </authorList>
    </citation>
    <scope>NUCLEOTIDE SEQUENCE [LARGE SCALE GENOMIC DNA]</scope>
    <source>
        <strain evidence="1">SB12</strain>
    </source>
</reference>
<dbReference type="Proteomes" id="UP000460298">
    <property type="component" value="Unassembled WGS sequence"/>
</dbReference>
<organism evidence="1 2">
    <name type="scientific">Leptonema illini</name>
    <dbReference type="NCBI Taxonomy" id="183"/>
    <lineage>
        <taxon>Bacteria</taxon>
        <taxon>Pseudomonadati</taxon>
        <taxon>Spirochaetota</taxon>
        <taxon>Spirochaetia</taxon>
        <taxon>Leptospirales</taxon>
        <taxon>Leptospiraceae</taxon>
        <taxon>Leptonema</taxon>
    </lineage>
</organism>
<gene>
    <name evidence="1" type="ORF">F9K24_06360</name>
</gene>
<proteinExistence type="predicted"/>
<evidence type="ECO:0000313" key="1">
    <source>
        <dbReference type="EMBL" id="KAB2933468.1"/>
    </source>
</evidence>
<comment type="caution">
    <text evidence="1">The sequence shown here is derived from an EMBL/GenBank/DDBJ whole genome shotgun (WGS) entry which is preliminary data.</text>
</comment>
<sequence>MHRTLSKSLGSFSPRHWLAGILLVSLALPAAVQARVYTTPEQALEQAFGKNYEKKRLHLYPAQKEAIEKKIGRDVKSRLYTVYVGFDANKRPTGYGFFHTERVRTKEQTLFIVITPDEKIRDVVLISFYEPDDYAPTDRWLKLLLGKSKSDALTPGVDLPAISGATLTTRSSADTAKLALALTVYAKQL</sequence>
<name>A0A833H2P8_9LEPT</name>
<protein>
    <recommendedName>
        <fullName evidence="3">FMN-binding protein</fullName>
    </recommendedName>
</protein>